<name>A0ABQ1SL61_9FLAO</name>
<accession>A0ABQ1SL61</accession>
<evidence type="ECO:0000313" key="3">
    <source>
        <dbReference type="Proteomes" id="UP000599179"/>
    </source>
</evidence>
<dbReference type="PROSITE" id="PS50206">
    <property type="entry name" value="RHODANESE_3"/>
    <property type="match status" value="1"/>
</dbReference>
<dbReference type="InterPro" id="IPR001763">
    <property type="entry name" value="Rhodanese-like_dom"/>
</dbReference>
<protein>
    <submittedName>
        <fullName evidence="2">Rhodanese</fullName>
    </submittedName>
</protein>
<dbReference type="CDD" id="cd00158">
    <property type="entry name" value="RHOD"/>
    <property type="match status" value="1"/>
</dbReference>
<dbReference type="SUPFAM" id="SSF52821">
    <property type="entry name" value="Rhodanese/Cell cycle control phosphatase"/>
    <property type="match status" value="1"/>
</dbReference>
<keyword evidence="3" id="KW-1185">Reference proteome</keyword>
<dbReference type="SMART" id="SM00450">
    <property type="entry name" value="RHOD"/>
    <property type="match status" value="1"/>
</dbReference>
<proteinExistence type="predicted"/>
<feature type="domain" description="Rhodanese" evidence="1">
    <location>
        <begin position="17"/>
        <end position="105"/>
    </location>
</feature>
<dbReference type="EMBL" id="BMGM01000011">
    <property type="protein sequence ID" value="GGE42358.1"/>
    <property type="molecule type" value="Genomic_DNA"/>
</dbReference>
<dbReference type="InterPro" id="IPR036873">
    <property type="entry name" value="Rhodanese-like_dom_sf"/>
</dbReference>
<sequence length="105" mass="12119">MYMKNLDNKEWKQGFESNSNSEIIDVRTPSEFAEGYIPNAKLINIQNPSEFTSSVEQLDKDKSYYIYCRSGRRSEMACQVMENMGFKDVNNLATGIIEWDGSIEK</sequence>
<evidence type="ECO:0000259" key="1">
    <source>
        <dbReference type="PROSITE" id="PS50206"/>
    </source>
</evidence>
<reference evidence="3" key="1">
    <citation type="journal article" date="2019" name="Int. J. Syst. Evol. Microbiol.">
        <title>The Global Catalogue of Microorganisms (GCM) 10K type strain sequencing project: providing services to taxonomists for standard genome sequencing and annotation.</title>
        <authorList>
            <consortium name="The Broad Institute Genomics Platform"/>
            <consortium name="The Broad Institute Genome Sequencing Center for Infectious Disease"/>
            <person name="Wu L."/>
            <person name="Ma J."/>
        </authorList>
    </citation>
    <scope>NUCLEOTIDE SEQUENCE [LARGE SCALE GENOMIC DNA]</scope>
    <source>
        <strain evidence="3">CGMCC 1.12931</strain>
    </source>
</reference>
<dbReference type="PANTHER" id="PTHR43031">
    <property type="entry name" value="FAD-DEPENDENT OXIDOREDUCTASE"/>
    <property type="match status" value="1"/>
</dbReference>
<dbReference type="Proteomes" id="UP000599179">
    <property type="component" value="Unassembled WGS sequence"/>
</dbReference>
<dbReference type="Pfam" id="PF00581">
    <property type="entry name" value="Rhodanese"/>
    <property type="match status" value="1"/>
</dbReference>
<dbReference type="Gene3D" id="3.40.250.10">
    <property type="entry name" value="Rhodanese-like domain"/>
    <property type="match status" value="1"/>
</dbReference>
<organism evidence="2 3">
    <name type="scientific">Psychroflexus planctonicus</name>
    <dbReference type="NCBI Taxonomy" id="1526575"/>
    <lineage>
        <taxon>Bacteria</taxon>
        <taxon>Pseudomonadati</taxon>
        <taxon>Bacteroidota</taxon>
        <taxon>Flavobacteriia</taxon>
        <taxon>Flavobacteriales</taxon>
        <taxon>Flavobacteriaceae</taxon>
        <taxon>Psychroflexus</taxon>
    </lineage>
</organism>
<gene>
    <name evidence="2" type="ORF">GCM10010832_22900</name>
</gene>
<evidence type="ECO:0000313" key="2">
    <source>
        <dbReference type="EMBL" id="GGE42358.1"/>
    </source>
</evidence>
<dbReference type="PANTHER" id="PTHR43031:SF17">
    <property type="entry name" value="SULFURTRANSFERASE YTWF-RELATED"/>
    <property type="match status" value="1"/>
</dbReference>
<dbReference type="InterPro" id="IPR050229">
    <property type="entry name" value="GlpE_sulfurtransferase"/>
</dbReference>
<comment type="caution">
    <text evidence="2">The sequence shown here is derived from an EMBL/GenBank/DDBJ whole genome shotgun (WGS) entry which is preliminary data.</text>
</comment>